<keyword evidence="13" id="KW-1185">Reference proteome</keyword>
<feature type="domain" description="T-SNARE coiled-coil homology" evidence="10">
    <location>
        <begin position="330"/>
        <end position="392"/>
    </location>
</feature>
<keyword evidence="8" id="KW-0812">Transmembrane</keyword>
<comment type="subcellular location">
    <subcellularLocation>
        <location evidence="1">Cell inner membrane</location>
        <topology evidence="1">Multi-pass membrane protein</topology>
    </subcellularLocation>
</comment>
<dbReference type="SUPFAM" id="SSF58104">
    <property type="entry name" value="Methyl-accepting chemotaxis protein (MCP) signaling domain"/>
    <property type="match status" value="1"/>
</dbReference>
<organism evidence="12 13">
    <name type="scientific">Saccharibacillus brassicae</name>
    <dbReference type="NCBI Taxonomy" id="2583377"/>
    <lineage>
        <taxon>Bacteria</taxon>
        <taxon>Bacillati</taxon>
        <taxon>Bacillota</taxon>
        <taxon>Bacilli</taxon>
        <taxon>Bacillales</taxon>
        <taxon>Paenibacillaceae</taxon>
        <taxon>Saccharibacillus</taxon>
    </lineage>
</organism>
<dbReference type="EMBL" id="CP041217">
    <property type="protein sequence ID" value="QDH20177.1"/>
    <property type="molecule type" value="Genomic_DNA"/>
</dbReference>
<dbReference type="Pfam" id="PF00015">
    <property type="entry name" value="MCPsignal"/>
    <property type="match status" value="1"/>
</dbReference>
<dbReference type="SMART" id="SM00283">
    <property type="entry name" value="MA"/>
    <property type="match status" value="1"/>
</dbReference>
<dbReference type="Proteomes" id="UP000316968">
    <property type="component" value="Chromosome"/>
</dbReference>
<dbReference type="PRINTS" id="PR00260">
    <property type="entry name" value="CHEMTRNSDUCR"/>
</dbReference>
<feature type="transmembrane region" description="Helical" evidence="8">
    <location>
        <begin position="29"/>
        <end position="51"/>
    </location>
</feature>
<dbReference type="GO" id="GO:0007165">
    <property type="term" value="P:signal transduction"/>
    <property type="evidence" value="ECO:0007669"/>
    <property type="project" value="UniProtKB-KW"/>
</dbReference>
<feature type="domain" description="Methyl-accepting transducer" evidence="9">
    <location>
        <begin position="297"/>
        <end position="547"/>
    </location>
</feature>
<evidence type="ECO:0000256" key="7">
    <source>
        <dbReference type="PROSITE-ProRule" id="PRU00284"/>
    </source>
</evidence>
<dbReference type="Pfam" id="PF00672">
    <property type="entry name" value="HAMP"/>
    <property type="match status" value="1"/>
</dbReference>
<dbReference type="InterPro" id="IPR000727">
    <property type="entry name" value="T_SNARE_dom"/>
</dbReference>
<dbReference type="PANTHER" id="PTHR32089">
    <property type="entry name" value="METHYL-ACCEPTING CHEMOTAXIS PROTEIN MCPB"/>
    <property type="match status" value="1"/>
</dbReference>
<evidence type="ECO:0000313" key="13">
    <source>
        <dbReference type="Proteomes" id="UP000316968"/>
    </source>
</evidence>
<name>A0A4Y6UV96_SACBS</name>
<feature type="domain" description="HAMP" evidence="11">
    <location>
        <begin position="224"/>
        <end position="278"/>
    </location>
</feature>
<dbReference type="PANTHER" id="PTHR32089:SF112">
    <property type="entry name" value="LYSOZYME-LIKE PROTEIN-RELATED"/>
    <property type="match status" value="1"/>
</dbReference>
<comment type="similarity">
    <text evidence="6">Belongs to the methyl-accepting chemotaxis (MCP) protein family.</text>
</comment>
<keyword evidence="2" id="KW-1003">Cell membrane</keyword>
<dbReference type="CDD" id="cd06225">
    <property type="entry name" value="HAMP"/>
    <property type="match status" value="1"/>
</dbReference>
<protein>
    <submittedName>
        <fullName evidence="12">Methyl-accepting chemotaxis protein</fullName>
    </submittedName>
</protein>
<keyword evidence="4 8" id="KW-0472">Membrane</keyword>
<dbReference type="AlphaFoldDB" id="A0A4Y6UV96"/>
<dbReference type="Gene3D" id="6.10.340.10">
    <property type="match status" value="1"/>
</dbReference>
<evidence type="ECO:0000256" key="6">
    <source>
        <dbReference type="ARBA" id="ARBA00029447"/>
    </source>
</evidence>
<evidence type="ECO:0000256" key="4">
    <source>
        <dbReference type="ARBA" id="ARBA00023136"/>
    </source>
</evidence>
<evidence type="ECO:0000259" key="10">
    <source>
        <dbReference type="PROSITE" id="PS50192"/>
    </source>
</evidence>
<keyword evidence="3" id="KW-0997">Cell inner membrane</keyword>
<keyword evidence="5 7" id="KW-0807">Transducer</keyword>
<evidence type="ECO:0000256" key="5">
    <source>
        <dbReference type="ARBA" id="ARBA00023224"/>
    </source>
</evidence>
<sequence>MEDLQVQDVILDKPHTPESRMHMKVRTKLFAIILLLVAVLVGSGALALNAIDQSVRNGERLEDKLETQKFLKQMQYRMTGLANDERGYLLTGDPEYAEGMGKKTEEIRQLLSGGAEKLEGSDAAALQKIDEALERMLALNAQVVGLVADGSRAQAQALHFGEERTLRKQEVDPAVNTFVEALDTEVSQLKADNAAEARRNQSILLYVVIVSGLVGIGLGFWLLRTIMKPLTLMNRQMREIAEGDADLTSRIELRQKDEFGTLAGSFNLFVGSLREMMSRIGDASQQLAAASEQFSASAEQSKSTSLQVAAAMQQIAERSVDQAQIAKNSTDSAHLTLEKITQIASATSEVSSVSKEMSRQAAEGEQAVTRIDEQMSDIGTAVGEADDRIRKLALHAQQIDEITTLINEISAQTHLLSLNASIEAARAGEAGRGFTIVASEVKKLADRSADSTREIKERVVSIQHETRAAMDTMDDVKLRVQAGAQASREGARRFGGILNAIGEVSGRTEAMAASTGGVHDSFAEVSGSMERVSASTQDISGGTQEIAAATEEQLAAGEEMLSGASSLNRLAEDLQLLVSRFKV</sequence>
<dbReference type="PROSITE" id="PS50885">
    <property type="entry name" value="HAMP"/>
    <property type="match status" value="1"/>
</dbReference>
<proteinExistence type="inferred from homology"/>
<dbReference type="InterPro" id="IPR004090">
    <property type="entry name" value="Chemotax_Me-accpt_rcpt"/>
</dbReference>
<keyword evidence="8" id="KW-1133">Transmembrane helix</keyword>
<evidence type="ECO:0000313" key="12">
    <source>
        <dbReference type="EMBL" id="QDH20177.1"/>
    </source>
</evidence>
<dbReference type="Gene3D" id="1.10.287.950">
    <property type="entry name" value="Methyl-accepting chemotaxis protein"/>
    <property type="match status" value="1"/>
</dbReference>
<dbReference type="GO" id="GO:0005886">
    <property type="term" value="C:plasma membrane"/>
    <property type="evidence" value="ECO:0007669"/>
    <property type="project" value="UniProtKB-SubCell"/>
</dbReference>
<dbReference type="InterPro" id="IPR004089">
    <property type="entry name" value="MCPsignal_dom"/>
</dbReference>
<dbReference type="PROSITE" id="PS50192">
    <property type="entry name" value="T_SNARE"/>
    <property type="match status" value="1"/>
</dbReference>
<dbReference type="PROSITE" id="PS50111">
    <property type="entry name" value="CHEMOTAXIS_TRANSDUC_2"/>
    <property type="match status" value="1"/>
</dbReference>
<dbReference type="SMART" id="SM00304">
    <property type="entry name" value="HAMP"/>
    <property type="match status" value="1"/>
</dbReference>
<evidence type="ECO:0000259" key="11">
    <source>
        <dbReference type="PROSITE" id="PS50885"/>
    </source>
</evidence>
<dbReference type="OrthoDB" id="107771at2"/>
<dbReference type="GO" id="GO:0006935">
    <property type="term" value="P:chemotaxis"/>
    <property type="evidence" value="ECO:0007669"/>
    <property type="project" value="InterPro"/>
</dbReference>
<dbReference type="InterPro" id="IPR003660">
    <property type="entry name" value="HAMP_dom"/>
</dbReference>
<dbReference type="InterPro" id="IPR007891">
    <property type="entry name" value="CHASE3"/>
</dbReference>
<evidence type="ECO:0000256" key="2">
    <source>
        <dbReference type="ARBA" id="ARBA00022475"/>
    </source>
</evidence>
<dbReference type="KEGG" id="saca:FFV09_04470"/>
<accession>A0A4Y6UV96</accession>
<evidence type="ECO:0000256" key="8">
    <source>
        <dbReference type="SAM" id="Phobius"/>
    </source>
</evidence>
<feature type="transmembrane region" description="Helical" evidence="8">
    <location>
        <begin position="203"/>
        <end position="223"/>
    </location>
</feature>
<gene>
    <name evidence="12" type="ORF">FFV09_04470</name>
</gene>
<dbReference type="Pfam" id="PF05227">
    <property type="entry name" value="CHASE3"/>
    <property type="match status" value="1"/>
</dbReference>
<dbReference type="GO" id="GO:0004888">
    <property type="term" value="F:transmembrane signaling receptor activity"/>
    <property type="evidence" value="ECO:0007669"/>
    <property type="project" value="InterPro"/>
</dbReference>
<evidence type="ECO:0000259" key="9">
    <source>
        <dbReference type="PROSITE" id="PS50111"/>
    </source>
</evidence>
<reference evidence="12 13" key="1">
    <citation type="submission" date="2019-06" db="EMBL/GenBank/DDBJ databases">
        <title>Saccharibacillus brassicae sp. nov., an endophytic bacterium isolated from Chinese cabbage seeds (Brassica pekinensis).</title>
        <authorList>
            <person name="Jiang L."/>
            <person name="Lee J."/>
            <person name="Kim S.W."/>
        </authorList>
    </citation>
    <scope>NUCLEOTIDE SEQUENCE [LARGE SCALE GENOMIC DNA]</scope>
    <source>
        <strain evidence="13">KCTC 43072 / ATSA2</strain>
    </source>
</reference>
<evidence type="ECO:0000256" key="3">
    <source>
        <dbReference type="ARBA" id="ARBA00022519"/>
    </source>
</evidence>
<evidence type="ECO:0000256" key="1">
    <source>
        <dbReference type="ARBA" id="ARBA00004429"/>
    </source>
</evidence>